<feature type="transmembrane region" description="Helical" evidence="4">
    <location>
        <begin position="314"/>
        <end position="335"/>
    </location>
</feature>
<feature type="transmembrane region" description="Helical" evidence="4">
    <location>
        <begin position="347"/>
        <end position="368"/>
    </location>
</feature>
<dbReference type="InterPro" id="IPR052952">
    <property type="entry name" value="MFS-Transporter"/>
</dbReference>
<feature type="domain" description="Major facilitator superfamily (MFS) profile" evidence="5">
    <location>
        <begin position="1"/>
        <end position="501"/>
    </location>
</feature>
<sequence length="512" mass="51794">MANGLSASGLVIGGRAASHKWKVLGVGFAANASFSAAFSGIPTTAVYLRSGYHLGNEGLGLVLGMLGLGIAVSELPWGLLTDRWGDRRVLLLGLLSTAAALAGLALFAAPFGSHVPHVTTLAVGLLLVGLLGGSVNGSSGRAVMAWFREGERGLAMSIRQTAVPAGGGLGALLLPALASRFGFVSVYAVLALGCAITAGFAWRWLHEPAHVVDGDAGAAYGGAAHRARTEDAAEAAGDANGQRAVDAVGIVRADGAAQGARAVRGESAVRAADAAGGGRAVHANTNGAKVNLAKANVANTSQAKTPSPLREIGIWRVALGAGALCVPQLAVVTFGTVFLHDFGHADVLTISVAMAAVQAGAAIARVCSGRWTDRHGNRRAYMRGCSLLTAVLFAALALATGVAGMQHVALTPVTMILASMIVLGGVSASAWHGVAFTELATLAGTNRAGTALAIGNTCVFLTFFLTPLAIPPLLSLGSWPMVWAVASVSALLALPVFPRAARMDSARVTQTC</sequence>
<feature type="transmembrane region" description="Helical" evidence="4">
    <location>
        <begin position="184"/>
        <end position="205"/>
    </location>
</feature>
<dbReference type="AlphaFoldDB" id="A0ABD5CCV9"/>
<protein>
    <submittedName>
        <fullName evidence="6">MFS family permease</fullName>
    </submittedName>
</protein>
<keyword evidence="2 4" id="KW-1133">Transmembrane helix</keyword>
<dbReference type="SUPFAM" id="SSF103473">
    <property type="entry name" value="MFS general substrate transporter"/>
    <property type="match status" value="1"/>
</dbReference>
<proteinExistence type="predicted"/>
<evidence type="ECO:0000313" key="7">
    <source>
        <dbReference type="Proteomes" id="UP001245184"/>
    </source>
</evidence>
<dbReference type="Pfam" id="PF07690">
    <property type="entry name" value="MFS_1"/>
    <property type="match status" value="2"/>
</dbReference>
<organism evidence="6 7">
    <name type="scientific">Paraburkholderia graminis</name>
    <dbReference type="NCBI Taxonomy" id="60548"/>
    <lineage>
        <taxon>Bacteria</taxon>
        <taxon>Pseudomonadati</taxon>
        <taxon>Pseudomonadota</taxon>
        <taxon>Betaproteobacteria</taxon>
        <taxon>Burkholderiales</taxon>
        <taxon>Burkholderiaceae</taxon>
        <taxon>Paraburkholderia</taxon>
    </lineage>
</organism>
<feature type="transmembrane region" description="Helical" evidence="4">
    <location>
        <begin position="89"/>
        <end position="109"/>
    </location>
</feature>
<accession>A0ABD5CCV9</accession>
<feature type="transmembrane region" description="Helical" evidence="4">
    <location>
        <begin position="59"/>
        <end position="77"/>
    </location>
</feature>
<feature type="transmembrane region" description="Helical" evidence="4">
    <location>
        <begin position="415"/>
        <end position="436"/>
    </location>
</feature>
<reference evidence="6 7" key="1">
    <citation type="submission" date="2023-08" db="EMBL/GenBank/DDBJ databases">
        <title>Genome sequencing of plant associated microbes to promote plant fitness in Sorghum bicolor and Oryza sativa.</title>
        <authorList>
            <person name="Coleman-Derr D."/>
        </authorList>
    </citation>
    <scope>NUCLEOTIDE SEQUENCE [LARGE SCALE GENOMIC DNA]</scope>
    <source>
        <strain evidence="6 7">SLBN-33</strain>
    </source>
</reference>
<feature type="transmembrane region" description="Helical" evidence="4">
    <location>
        <begin position="115"/>
        <end position="135"/>
    </location>
</feature>
<evidence type="ECO:0000256" key="3">
    <source>
        <dbReference type="ARBA" id="ARBA00023136"/>
    </source>
</evidence>
<evidence type="ECO:0000256" key="1">
    <source>
        <dbReference type="ARBA" id="ARBA00022692"/>
    </source>
</evidence>
<feature type="transmembrane region" description="Helical" evidence="4">
    <location>
        <begin position="448"/>
        <end position="470"/>
    </location>
</feature>
<feature type="transmembrane region" description="Helical" evidence="4">
    <location>
        <begin position="380"/>
        <end position="403"/>
    </location>
</feature>
<dbReference type="InterPro" id="IPR011701">
    <property type="entry name" value="MFS"/>
</dbReference>
<dbReference type="InterPro" id="IPR020846">
    <property type="entry name" value="MFS_dom"/>
</dbReference>
<dbReference type="Gene3D" id="1.20.1250.20">
    <property type="entry name" value="MFS general substrate transporter like domains"/>
    <property type="match status" value="2"/>
</dbReference>
<keyword evidence="1 4" id="KW-0812">Transmembrane</keyword>
<feature type="transmembrane region" description="Helical" evidence="4">
    <location>
        <begin position="23"/>
        <end position="47"/>
    </location>
</feature>
<feature type="transmembrane region" description="Helical" evidence="4">
    <location>
        <begin position="476"/>
        <end position="497"/>
    </location>
</feature>
<dbReference type="PANTHER" id="PTHR23527:SF1">
    <property type="entry name" value="BLL3282 PROTEIN"/>
    <property type="match status" value="1"/>
</dbReference>
<dbReference type="EMBL" id="JAVIZN010000002">
    <property type="protein sequence ID" value="MDR6201659.1"/>
    <property type="molecule type" value="Genomic_DNA"/>
</dbReference>
<dbReference type="Proteomes" id="UP001245184">
    <property type="component" value="Unassembled WGS sequence"/>
</dbReference>
<dbReference type="PANTHER" id="PTHR23527">
    <property type="entry name" value="BLL3282 PROTEIN"/>
    <property type="match status" value="1"/>
</dbReference>
<gene>
    <name evidence="6" type="ORF">QF025_000379</name>
</gene>
<dbReference type="PROSITE" id="PS50850">
    <property type="entry name" value="MFS"/>
    <property type="match status" value="1"/>
</dbReference>
<keyword evidence="3 4" id="KW-0472">Membrane</keyword>
<evidence type="ECO:0000256" key="4">
    <source>
        <dbReference type="SAM" id="Phobius"/>
    </source>
</evidence>
<name>A0ABD5CCV9_9BURK</name>
<dbReference type="RefSeq" id="WP_029970500.1">
    <property type="nucleotide sequence ID" value="NZ_ATXV01000011.1"/>
</dbReference>
<feature type="transmembrane region" description="Helical" evidence="4">
    <location>
        <begin position="156"/>
        <end position="178"/>
    </location>
</feature>
<dbReference type="InterPro" id="IPR036259">
    <property type="entry name" value="MFS_trans_sf"/>
</dbReference>
<evidence type="ECO:0000259" key="5">
    <source>
        <dbReference type="PROSITE" id="PS50850"/>
    </source>
</evidence>
<evidence type="ECO:0000313" key="6">
    <source>
        <dbReference type="EMBL" id="MDR6201659.1"/>
    </source>
</evidence>
<evidence type="ECO:0000256" key="2">
    <source>
        <dbReference type="ARBA" id="ARBA00022989"/>
    </source>
</evidence>
<comment type="caution">
    <text evidence="6">The sequence shown here is derived from an EMBL/GenBank/DDBJ whole genome shotgun (WGS) entry which is preliminary data.</text>
</comment>